<reference evidence="1 2" key="1">
    <citation type="submission" date="2015-03" db="EMBL/GenBank/DDBJ databases">
        <authorList>
            <person name="Murphy D."/>
        </authorList>
    </citation>
    <scope>NUCLEOTIDE SEQUENCE [LARGE SCALE GENOMIC DNA]</scope>
    <source>
        <strain evidence="1 2">IP26249</strain>
    </source>
</reference>
<sequence length="45" mass="5277">MSNPIIDFIDSYEYDTNGNPRMIQLEDGRCVSLEELQAMEEQDHE</sequence>
<dbReference type="AlphaFoldDB" id="A0A0T7P8Q9"/>
<evidence type="ECO:0000313" key="2">
    <source>
        <dbReference type="Proteomes" id="UP000048841"/>
    </source>
</evidence>
<gene>
    <name evidence="1" type="ORF">ERS137941_03534</name>
</gene>
<accession>A0A0T7P8Q9</accession>
<organism evidence="1 2">
    <name type="scientific">Yersinia enterocolitica</name>
    <dbReference type="NCBI Taxonomy" id="630"/>
    <lineage>
        <taxon>Bacteria</taxon>
        <taxon>Pseudomonadati</taxon>
        <taxon>Pseudomonadota</taxon>
        <taxon>Gammaproteobacteria</taxon>
        <taxon>Enterobacterales</taxon>
        <taxon>Yersiniaceae</taxon>
        <taxon>Yersinia</taxon>
    </lineage>
</organism>
<dbReference type="Proteomes" id="UP000048841">
    <property type="component" value="Unassembled WGS sequence"/>
</dbReference>
<protein>
    <submittedName>
        <fullName evidence="1">Uncharacterized protein</fullName>
    </submittedName>
</protein>
<dbReference type="RefSeq" id="WP_154235972.1">
    <property type="nucleotide sequence ID" value="NZ_CGBR01000034.1"/>
</dbReference>
<evidence type="ECO:0000313" key="1">
    <source>
        <dbReference type="EMBL" id="CFQ72168.1"/>
    </source>
</evidence>
<name>A0A0T7P8Q9_YEREN</name>
<proteinExistence type="predicted"/>
<dbReference type="EMBL" id="CGBR01000034">
    <property type="protein sequence ID" value="CFQ72168.1"/>
    <property type="molecule type" value="Genomic_DNA"/>
</dbReference>